<sequence>MAIWLNPSNKKNTNLLSKIKEGLRAHPPSSFFRISSFQPPELLLLRQVNSM</sequence>
<proteinExistence type="predicted"/>
<dbReference type="HOGENOM" id="CLU_3094976_0_0_9"/>
<keyword evidence="2" id="KW-1185">Reference proteome</keyword>
<dbReference type="EMBL" id="AWSJ01000173">
    <property type="protein sequence ID" value="ERI08978.1"/>
    <property type="molecule type" value="Genomic_DNA"/>
</dbReference>
<comment type="caution">
    <text evidence="1">The sequence shown here is derived from an EMBL/GenBank/DDBJ whole genome shotgun (WGS) entry which is preliminary data.</text>
</comment>
<dbReference type="AlphaFoldDB" id="U1X351"/>
<dbReference type="Proteomes" id="UP000016511">
    <property type="component" value="Unassembled WGS sequence"/>
</dbReference>
<reference evidence="1 2" key="1">
    <citation type="submission" date="2013-08" db="EMBL/GenBank/DDBJ databases">
        <authorList>
            <person name="Weinstock G."/>
            <person name="Sodergren E."/>
            <person name="Wylie T."/>
            <person name="Fulton L."/>
            <person name="Fulton R."/>
            <person name="Fronick C."/>
            <person name="O'Laughlin M."/>
            <person name="Godfrey J."/>
            <person name="Miner T."/>
            <person name="Herter B."/>
            <person name="Appelbaum E."/>
            <person name="Cordes M."/>
            <person name="Lek S."/>
            <person name="Wollam A."/>
            <person name="Pepin K.H."/>
            <person name="Palsikar V.B."/>
            <person name="Mitreva M."/>
            <person name="Wilson R.K."/>
        </authorList>
    </citation>
    <scope>NUCLEOTIDE SEQUENCE [LARGE SCALE GENOMIC DNA]</scope>
    <source>
        <strain evidence="1 2">ATCC 12856</strain>
    </source>
</reference>
<name>U1X351_ANEAE</name>
<organism evidence="1 2">
    <name type="scientific">Aneurinibacillus aneurinilyticus ATCC 12856</name>
    <dbReference type="NCBI Taxonomy" id="649747"/>
    <lineage>
        <taxon>Bacteria</taxon>
        <taxon>Bacillati</taxon>
        <taxon>Bacillota</taxon>
        <taxon>Bacilli</taxon>
        <taxon>Bacillales</taxon>
        <taxon>Paenibacillaceae</taxon>
        <taxon>Aneurinibacillus group</taxon>
        <taxon>Aneurinibacillus</taxon>
    </lineage>
</organism>
<evidence type="ECO:0000313" key="1">
    <source>
        <dbReference type="EMBL" id="ERI08978.1"/>
    </source>
</evidence>
<protein>
    <submittedName>
        <fullName evidence="1">Uncharacterized protein</fullName>
    </submittedName>
</protein>
<evidence type="ECO:0000313" key="2">
    <source>
        <dbReference type="Proteomes" id="UP000016511"/>
    </source>
</evidence>
<gene>
    <name evidence="1" type="ORF">HMPREF0083_02924</name>
</gene>
<accession>U1X351</accession>